<sequence>MRALILPGMDGSGALLTDFIAALAPDIAAEVVSFPSDSLLGYDALLPFALDRLPRETPFLLIGESFSGPLAMRIAALRPQGLIALVLCATFATSPRPRLRRLRPILRLPLPMPPLEMLMPLMMGRWTTPTWTFRQQNAMRGLTASVVRHRLSEVLGVNETESLSDVTAPLFYLQARHDRLVPSHSWDEIRRIQPAAKYVELEGPHFILQHQPRAAAAAIRQFVSSLPGADH</sequence>
<dbReference type="EMBL" id="JAZHBM010000002">
    <property type="protein sequence ID" value="MEF3082797.1"/>
    <property type="molecule type" value="Genomic_DNA"/>
</dbReference>
<feature type="domain" description="AB hydrolase-1" evidence="1">
    <location>
        <begin position="17"/>
        <end position="217"/>
    </location>
</feature>
<dbReference type="InterPro" id="IPR000073">
    <property type="entry name" value="AB_hydrolase_1"/>
</dbReference>
<dbReference type="InterPro" id="IPR029058">
    <property type="entry name" value="AB_hydrolase_fold"/>
</dbReference>
<evidence type="ECO:0000259" key="1">
    <source>
        <dbReference type="Pfam" id="PF12697"/>
    </source>
</evidence>
<comment type="caution">
    <text evidence="2">The sequence shown here is derived from an EMBL/GenBank/DDBJ whole genome shotgun (WGS) entry which is preliminary data.</text>
</comment>
<protein>
    <submittedName>
        <fullName evidence="2">Alpha/beta hydrolase</fullName>
    </submittedName>
</protein>
<proteinExistence type="predicted"/>
<keyword evidence="2" id="KW-0378">Hydrolase</keyword>
<dbReference type="GO" id="GO:0016787">
    <property type="term" value="F:hydrolase activity"/>
    <property type="evidence" value="ECO:0007669"/>
    <property type="project" value="UniProtKB-KW"/>
</dbReference>
<organism evidence="2 3">
    <name type="scientific">Luteimonas flava</name>
    <dbReference type="NCBI Taxonomy" id="3115822"/>
    <lineage>
        <taxon>Bacteria</taxon>
        <taxon>Pseudomonadati</taxon>
        <taxon>Pseudomonadota</taxon>
        <taxon>Gammaproteobacteria</taxon>
        <taxon>Lysobacterales</taxon>
        <taxon>Lysobacteraceae</taxon>
        <taxon>Luteimonas</taxon>
    </lineage>
</organism>
<reference evidence="2 3" key="1">
    <citation type="submission" date="2024-01" db="EMBL/GenBank/DDBJ databases">
        <title>Novel species of the genus Luteimonas isolated from rivers.</title>
        <authorList>
            <person name="Lu H."/>
        </authorList>
    </citation>
    <scope>NUCLEOTIDE SEQUENCE [LARGE SCALE GENOMIC DNA]</scope>
    <source>
        <strain evidence="2 3">SMYT11W</strain>
    </source>
</reference>
<dbReference type="Pfam" id="PF12697">
    <property type="entry name" value="Abhydrolase_6"/>
    <property type="match status" value="1"/>
</dbReference>
<dbReference type="RefSeq" id="WP_332078515.1">
    <property type="nucleotide sequence ID" value="NZ_JAZHBM010000002.1"/>
</dbReference>
<accession>A0ABU7WFP5</accession>
<evidence type="ECO:0000313" key="3">
    <source>
        <dbReference type="Proteomes" id="UP001358324"/>
    </source>
</evidence>
<gene>
    <name evidence="2" type="ORF">V3391_11335</name>
</gene>
<evidence type="ECO:0000313" key="2">
    <source>
        <dbReference type="EMBL" id="MEF3082797.1"/>
    </source>
</evidence>
<dbReference type="Gene3D" id="3.40.50.1820">
    <property type="entry name" value="alpha/beta hydrolase"/>
    <property type="match status" value="1"/>
</dbReference>
<dbReference type="Proteomes" id="UP001358324">
    <property type="component" value="Unassembled WGS sequence"/>
</dbReference>
<name>A0ABU7WFP5_9GAMM</name>
<dbReference type="SUPFAM" id="SSF53474">
    <property type="entry name" value="alpha/beta-Hydrolases"/>
    <property type="match status" value="1"/>
</dbReference>
<keyword evidence="3" id="KW-1185">Reference proteome</keyword>